<keyword evidence="1" id="KW-0812">Transmembrane</keyword>
<dbReference type="EMBL" id="CP010554">
    <property type="protein sequence ID" value="AJP47540.1"/>
    <property type="molecule type" value="Genomic_DNA"/>
</dbReference>
<dbReference type="Proteomes" id="UP000061603">
    <property type="component" value="Chromosome"/>
</dbReference>
<evidence type="ECO:0000256" key="1">
    <source>
        <dbReference type="SAM" id="Phobius"/>
    </source>
</evidence>
<gene>
    <name evidence="2" type="ORF">PG1C_01780</name>
</gene>
<proteinExistence type="predicted"/>
<dbReference type="STRING" id="1565605.PG1C_01780"/>
<reference evidence="2 3" key="1">
    <citation type="journal article" date="2015" name="Genome Announc.">
        <title>Complete Genome Sequence of a Novel Bacterium within the Family Rhodocyclaceae That Degrades Polycyclic Aromatic Hydrocarbons.</title>
        <authorList>
            <person name="Singleton D.R."/>
            <person name="Dickey A.N."/>
            <person name="Scholl E.H."/>
            <person name="Wright F.A."/>
            <person name="Aitken M.D."/>
        </authorList>
    </citation>
    <scope>NUCLEOTIDE SEQUENCE [LARGE SCALE GENOMIC DNA]</scope>
    <source>
        <strain evidence="3">PG1-Ca6</strain>
    </source>
</reference>
<evidence type="ECO:0000313" key="2">
    <source>
        <dbReference type="EMBL" id="AJP47540.1"/>
    </source>
</evidence>
<keyword evidence="3" id="KW-1185">Reference proteome</keyword>
<accession>A0A0C5J6F0</accession>
<keyword evidence="1" id="KW-0472">Membrane</keyword>
<dbReference type="AlphaFoldDB" id="A0A0C5J6F0"/>
<keyword evidence="1" id="KW-1133">Transmembrane helix</keyword>
<sequence>MRNLSRYQRIRAHLVKPARICGLTSLEFSVVLVIISVAAYFLFQGLLFAQAETERRGFEDNCAALERALSYELMSRGTRGESPDNTMLQRENPFQWLSPKPLGYAGAYPAQAAPRPGAWYWDSRRTEVVYLPKVADRIQLSPLGRNGLAKASANEPKKMLEVRLRVVLTGNGHAHLKPVRAFQWQTP</sequence>
<organism evidence="2 3">
    <name type="scientific">Rugosibacter aromaticivorans</name>
    <dbReference type="NCBI Taxonomy" id="1565605"/>
    <lineage>
        <taxon>Bacteria</taxon>
        <taxon>Pseudomonadati</taxon>
        <taxon>Pseudomonadota</taxon>
        <taxon>Betaproteobacteria</taxon>
        <taxon>Nitrosomonadales</taxon>
        <taxon>Sterolibacteriaceae</taxon>
        <taxon>Rugosibacter</taxon>
    </lineage>
</organism>
<dbReference type="KEGG" id="rbu:PG1C_01780"/>
<protein>
    <submittedName>
        <fullName evidence="2">Uncharacterized protein</fullName>
    </submittedName>
</protein>
<evidence type="ECO:0000313" key="3">
    <source>
        <dbReference type="Proteomes" id="UP000061603"/>
    </source>
</evidence>
<name>A0A0C5J6F0_9PROT</name>
<dbReference type="HOGENOM" id="CLU_1446581_0_0_4"/>
<feature type="transmembrane region" description="Helical" evidence="1">
    <location>
        <begin position="20"/>
        <end position="43"/>
    </location>
</feature>